<dbReference type="GO" id="GO:0032259">
    <property type="term" value="P:methylation"/>
    <property type="evidence" value="ECO:0007669"/>
    <property type="project" value="UniProtKB-KW"/>
</dbReference>
<proteinExistence type="inferred from homology"/>
<sequence length="396" mass="43486">MNSEQINIDAWTAYGTHHIQRRTDVPEVNRLTWGFWPTGPGAEVLGELTGRRVLDLASGLGKYAAYLAREHGALVDAVDASPTQYERARARYSQQPGLNLVLADAVDYLRHAKPYDVIYSINGVTYIDPRRLLPALAAALKPDGRLVFSALHTNSAGRAPSTTVTARPEILPLAGGGELTVQMWVLGPELWEDLLVEYGFVVDRIDVLDAPDEDNPVSCRLFHVRRHARITSRPRTSRPPVAHAALGVGAILHGPKGLLLGYHRRGTRELPGGSVEPGESLTRAVVRELEEETGCAAREEDVVLLGTLVDHVADVVRVTVAAVVTAWEGEPADQESESVGDWRWYPLDQLPDGLFTPSAQALTVWRPDLPIEHQPAHYTPFAPPGRSEQLDERHTP</sequence>
<dbReference type="InterPro" id="IPR015797">
    <property type="entry name" value="NUDIX_hydrolase-like_dom_sf"/>
</dbReference>
<dbReference type="InterPro" id="IPR020476">
    <property type="entry name" value="Nudix_hydrolase"/>
</dbReference>
<dbReference type="PROSITE" id="PS51462">
    <property type="entry name" value="NUDIX"/>
    <property type="match status" value="1"/>
</dbReference>
<dbReference type="InterPro" id="IPR041698">
    <property type="entry name" value="Methyltransf_25"/>
</dbReference>
<keyword evidence="7" id="KW-0808">Transferase</keyword>
<dbReference type="InterPro" id="IPR029063">
    <property type="entry name" value="SAM-dependent_MTases_sf"/>
</dbReference>
<feature type="region of interest" description="Disordered" evidence="5">
    <location>
        <begin position="375"/>
        <end position="396"/>
    </location>
</feature>
<evidence type="ECO:0000256" key="3">
    <source>
        <dbReference type="ARBA" id="ARBA00022801"/>
    </source>
</evidence>
<gene>
    <name evidence="7" type="ORF">PU648_58260</name>
</gene>
<feature type="domain" description="Nudix hydrolase" evidence="6">
    <location>
        <begin position="241"/>
        <end position="368"/>
    </location>
</feature>
<dbReference type="Pfam" id="PF13649">
    <property type="entry name" value="Methyltransf_25"/>
    <property type="match status" value="1"/>
</dbReference>
<accession>A0ABU3V6K4</accession>
<dbReference type="PANTHER" id="PTHR43046:SF2">
    <property type="entry name" value="8-OXO-DGTP DIPHOSPHATASE-RELATED"/>
    <property type="match status" value="1"/>
</dbReference>
<evidence type="ECO:0000313" key="8">
    <source>
        <dbReference type="Proteomes" id="UP001257627"/>
    </source>
</evidence>
<name>A0ABU3V6K4_9ACTN</name>
<evidence type="ECO:0000256" key="2">
    <source>
        <dbReference type="ARBA" id="ARBA00005582"/>
    </source>
</evidence>
<dbReference type="Pfam" id="PF00293">
    <property type="entry name" value="NUDIX"/>
    <property type="match status" value="1"/>
</dbReference>
<keyword evidence="3 4" id="KW-0378">Hydrolase</keyword>
<comment type="similarity">
    <text evidence="2 4">Belongs to the Nudix hydrolase family.</text>
</comment>
<dbReference type="InterPro" id="IPR020084">
    <property type="entry name" value="NUDIX_hydrolase_CS"/>
</dbReference>
<dbReference type="PROSITE" id="PS00893">
    <property type="entry name" value="NUDIX_BOX"/>
    <property type="match status" value="1"/>
</dbReference>
<dbReference type="PRINTS" id="PR00502">
    <property type="entry name" value="NUDIXFAMILY"/>
</dbReference>
<evidence type="ECO:0000259" key="6">
    <source>
        <dbReference type="PROSITE" id="PS51462"/>
    </source>
</evidence>
<comment type="caution">
    <text evidence="7">The sequence shown here is derived from an EMBL/GenBank/DDBJ whole genome shotgun (WGS) entry which is preliminary data.</text>
</comment>
<dbReference type="Proteomes" id="UP001257627">
    <property type="component" value="Unassembled WGS sequence"/>
</dbReference>
<dbReference type="RefSeq" id="WP_316738712.1">
    <property type="nucleotide sequence ID" value="NZ_JARAKF010000006.1"/>
</dbReference>
<evidence type="ECO:0000256" key="4">
    <source>
        <dbReference type="RuleBase" id="RU003476"/>
    </source>
</evidence>
<comment type="cofactor">
    <cofactor evidence="1">
        <name>Mg(2+)</name>
        <dbReference type="ChEBI" id="CHEBI:18420"/>
    </cofactor>
</comment>
<keyword evidence="8" id="KW-1185">Reference proteome</keyword>
<dbReference type="SUPFAM" id="SSF53335">
    <property type="entry name" value="S-adenosyl-L-methionine-dependent methyltransferases"/>
    <property type="match status" value="1"/>
</dbReference>
<evidence type="ECO:0000313" key="7">
    <source>
        <dbReference type="EMBL" id="MDU9001789.1"/>
    </source>
</evidence>
<keyword evidence="7" id="KW-0489">Methyltransferase</keyword>
<dbReference type="PANTHER" id="PTHR43046">
    <property type="entry name" value="GDP-MANNOSE MANNOSYL HYDROLASE"/>
    <property type="match status" value="1"/>
</dbReference>
<dbReference type="EMBL" id="JARAKF010000006">
    <property type="protein sequence ID" value="MDU9001789.1"/>
    <property type="molecule type" value="Genomic_DNA"/>
</dbReference>
<dbReference type="SUPFAM" id="SSF55811">
    <property type="entry name" value="Nudix"/>
    <property type="match status" value="1"/>
</dbReference>
<organism evidence="7 8">
    <name type="scientific">Streptomyces mirabilis</name>
    <dbReference type="NCBI Taxonomy" id="68239"/>
    <lineage>
        <taxon>Bacteria</taxon>
        <taxon>Bacillati</taxon>
        <taxon>Actinomycetota</taxon>
        <taxon>Actinomycetes</taxon>
        <taxon>Kitasatosporales</taxon>
        <taxon>Streptomycetaceae</taxon>
        <taxon>Streptomyces</taxon>
    </lineage>
</organism>
<dbReference type="InterPro" id="IPR000086">
    <property type="entry name" value="NUDIX_hydrolase_dom"/>
</dbReference>
<evidence type="ECO:0000256" key="5">
    <source>
        <dbReference type="SAM" id="MobiDB-lite"/>
    </source>
</evidence>
<dbReference type="Gene3D" id="3.40.50.150">
    <property type="entry name" value="Vaccinia Virus protein VP39"/>
    <property type="match status" value="1"/>
</dbReference>
<protein>
    <submittedName>
        <fullName evidence="7">Bifunctional class I SAM-dependent methyltransferase/NUDIX hydrolase</fullName>
    </submittedName>
</protein>
<dbReference type="GO" id="GO:0016787">
    <property type="term" value="F:hydrolase activity"/>
    <property type="evidence" value="ECO:0007669"/>
    <property type="project" value="UniProtKB-KW"/>
</dbReference>
<dbReference type="GO" id="GO:0008168">
    <property type="term" value="F:methyltransferase activity"/>
    <property type="evidence" value="ECO:0007669"/>
    <property type="project" value="UniProtKB-KW"/>
</dbReference>
<reference evidence="7 8" key="1">
    <citation type="submission" date="2023-02" db="EMBL/GenBank/DDBJ databases">
        <authorList>
            <person name="Maleckis M."/>
        </authorList>
    </citation>
    <scope>NUCLEOTIDE SEQUENCE [LARGE SCALE GENOMIC DNA]</scope>
    <source>
        <strain evidence="7 8">P8-A2</strain>
    </source>
</reference>
<dbReference type="Gene3D" id="3.90.79.10">
    <property type="entry name" value="Nucleoside Triphosphate Pyrophosphohydrolase"/>
    <property type="match status" value="1"/>
</dbReference>
<evidence type="ECO:0000256" key="1">
    <source>
        <dbReference type="ARBA" id="ARBA00001946"/>
    </source>
</evidence>
<dbReference type="CDD" id="cd02440">
    <property type="entry name" value="AdoMet_MTases"/>
    <property type="match status" value="1"/>
</dbReference>